<dbReference type="SUPFAM" id="SSF46548">
    <property type="entry name" value="alpha-helical ferredoxin"/>
    <property type="match status" value="1"/>
</dbReference>
<dbReference type="InterPro" id="IPR028261">
    <property type="entry name" value="DPD_II"/>
</dbReference>
<dbReference type="Gene3D" id="1.10.1060.10">
    <property type="entry name" value="Alpha-helical ferredoxin"/>
    <property type="match status" value="1"/>
</dbReference>
<dbReference type="Pfam" id="PF10418">
    <property type="entry name" value="DHODB_Fe-S_bind"/>
    <property type="match status" value="1"/>
</dbReference>
<dbReference type="Gene3D" id="1.20.5.420">
    <property type="entry name" value="Immunoglobulin FC, subunit C"/>
    <property type="match status" value="1"/>
</dbReference>
<dbReference type="SUPFAM" id="SSF52343">
    <property type="entry name" value="Ferredoxin reductase-like, C-terminal NADP-linked domain"/>
    <property type="match status" value="1"/>
</dbReference>
<dbReference type="Pfam" id="PF14691">
    <property type="entry name" value="Fer4_20"/>
    <property type="match status" value="1"/>
</dbReference>
<dbReference type="eggNOG" id="COG0493">
    <property type="taxonomic scope" value="Bacteria"/>
</dbReference>
<organism evidence="4">
    <name type="scientific">Rhodopseudomonas palustris (strain ATCC BAA-98 / CGA009)</name>
    <dbReference type="NCBI Taxonomy" id="258594"/>
    <lineage>
        <taxon>Bacteria</taxon>
        <taxon>Pseudomonadati</taxon>
        <taxon>Pseudomonadota</taxon>
        <taxon>Alphaproteobacteria</taxon>
        <taxon>Hyphomicrobiales</taxon>
        <taxon>Nitrobacteraceae</taxon>
        <taxon>Rhodopseudomonas</taxon>
    </lineage>
</organism>
<dbReference type="SUPFAM" id="SSF63380">
    <property type="entry name" value="Riboflavin synthase domain-like"/>
    <property type="match status" value="1"/>
</dbReference>
<feature type="domain" description="Dihydroprymidine dehydrogenase" evidence="3">
    <location>
        <begin position="351"/>
        <end position="461"/>
    </location>
</feature>
<evidence type="ECO:0000259" key="3">
    <source>
        <dbReference type="Pfam" id="PF14691"/>
    </source>
</evidence>
<evidence type="ECO:0000313" key="4">
    <source>
        <dbReference type="EMBL" id="CAE26122.1"/>
    </source>
</evidence>
<dbReference type="PANTHER" id="PTHR42783:SF3">
    <property type="entry name" value="GLUTAMATE SYNTHASE [NADPH] SMALL CHAIN-RELATED"/>
    <property type="match status" value="1"/>
</dbReference>
<dbReference type="InterPro" id="IPR009051">
    <property type="entry name" value="Helical_ferredxn"/>
</dbReference>
<dbReference type="InterPro" id="IPR023753">
    <property type="entry name" value="FAD/NAD-binding_dom"/>
</dbReference>
<dbReference type="GO" id="GO:0051536">
    <property type="term" value="F:iron-sulfur cluster binding"/>
    <property type="evidence" value="ECO:0007669"/>
    <property type="project" value="InterPro"/>
</dbReference>
<dbReference type="InterPro" id="IPR006004">
    <property type="entry name" value="SudA-like"/>
</dbReference>
<dbReference type="Gene3D" id="2.40.30.10">
    <property type="entry name" value="Translation factors"/>
    <property type="match status" value="1"/>
</dbReference>
<dbReference type="NCBIfam" id="TIGR01316">
    <property type="entry name" value="gltA"/>
    <property type="match status" value="1"/>
</dbReference>
<dbReference type="InterPro" id="IPR036188">
    <property type="entry name" value="FAD/NAD-bd_sf"/>
</dbReference>
<dbReference type="HOGENOM" id="CLU_011095_0_0_5"/>
<dbReference type="Gene3D" id="1.20.1260.10">
    <property type="match status" value="1"/>
</dbReference>
<proteinExistence type="predicted"/>
<dbReference type="PRINTS" id="PR00419">
    <property type="entry name" value="ADXRDTASE"/>
</dbReference>
<dbReference type="eggNOG" id="COG1633">
    <property type="taxonomic scope" value="Bacteria"/>
</dbReference>
<dbReference type="GO" id="GO:0016491">
    <property type="term" value="F:oxidoreductase activity"/>
    <property type="evidence" value="ECO:0007669"/>
    <property type="project" value="InterPro"/>
</dbReference>
<reference evidence="4" key="1">
    <citation type="journal article" date="2004" name="Nat. Biotechnol.">
        <title>Complete genome sequence of the metabolically versatile photosynthetic bacterium Rhodopseudomonas palustris.</title>
        <authorList>
            <person name="Larimer F.W."/>
            <person name="Chain P."/>
            <person name="Hauser L."/>
            <person name="Lamerdin J."/>
            <person name="Malfatti S."/>
            <person name="Do L."/>
            <person name="Land M.L."/>
            <person name="Pelletier D.A."/>
            <person name="Beatty J.T."/>
            <person name="Lang A.S."/>
            <person name="Tabita F.R."/>
            <person name="Gibson J.L."/>
            <person name="Hanson T.E."/>
            <person name="Bobst C."/>
            <person name="Torres J.L."/>
            <person name="Peres C."/>
            <person name="Harrison F.H."/>
            <person name="Gibson J."/>
            <person name="Harwood C.S."/>
        </authorList>
    </citation>
    <scope>NUCLEOTIDE SEQUENCE [LARGE SCALE GENOMIC DNA]</scope>
    <source>
        <strain evidence="4">CGA009</strain>
    </source>
</reference>
<dbReference type="InterPro" id="IPR039261">
    <property type="entry name" value="FNR_nucleotide-bd"/>
</dbReference>
<dbReference type="InterPro" id="IPR017938">
    <property type="entry name" value="Riboflavin_synthase-like_b-brl"/>
</dbReference>
<dbReference type="NCBIfam" id="NF009413">
    <property type="entry name" value="PRK12775.1"/>
    <property type="match status" value="1"/>
</dbReference>
<dbReference type="STRING" id="258594.RPA0678"/>
<feature type="domain" description="FAD/NAD(P)-binding" evidence="1">
    <location>
        <begin position="475"/>
        <end position="782"/>
    </location>
</feature>
<evidence type="ECO:0000259" key="1">
    <source>
        <dbReference type="Pfam" id="PF07992"/>
    </source>
</evidence>
<gene>
    <name evidence="4" type="primary">gltA</name>
    <name evidence="4" type="ordered locus">RPA0678</name>
</gene>
<protein>
    <submittedName>
        <fullName evidence="4">Possible pyridine nucleotide-linked oxidoreductase, possible glutamate synthase</fullName>
    </submittedName>
</protein>
<accession>Q6NBZ7</accession>
<dbReference type="eggNOG" id="COG0543">
    <property type="taxonomic scope" value="Bacteria"/>
</dbReference>
<dbReference type="Gene3D" id="3.40.50.80">
    <property type="entry name" value="Nucleotide-binding domain of ferredoxin-NADP reductase (FNR) module"/>
    <property type="match status" value="1"/>
</dbReference>
<dbReference type="Gene3D" id="3.50.50.60">
    <property type="entry name" value="FAD/NAD(P)-binding domain"/>
    <property type="match status" value="2"/>
</dbReference>
<dbReference type="CDD" id="cd06219">
    <property type="entry name" value="DHOD_e_trans_like1"/>
    <property type="match status" value="1"/>
</dbReference>
<sequence length="1035" mass="113434">MRHRTGHDRSQINLALVGYFGPLSLHLSTPFAGLGPICAVTMYRIVRREQFSDATFLWDVEAPDIAASAEPGHFVMLRLYDGAERIPLTVADFDRDKGLVTVVVQALGKTTREMRDKFKEGEAFEDFVGPLGLPQHIDKVDHVVFVGGGLGVAPIFPQLRAFKQSGARTTAIMGFRTKDLVFWEDKFREFADELIICTDDGSYGEPGLVTAALERVITQQKPDKVVAIGPMPMMHACVETTRPHGVKTMVSLNTIMVDGTGMCGSCRVTVGGEVKFACVDGPDFDGHKVDFHELHARQKRFKTEEDKANEHFAHVCNLEKQLIVEGKRNYKKLATLPPHQTPMPERDAHERATNFKEVNLGYSVEEALQEAERCIQCITPTCVAGCPVGIDIPVFIRNILFRDFDAALETIYQSSIFPSICGRVCPQETQCEAQCIIRKYKKHEPVAIGRLERFIGDNARAPKSKPIDLSKAIGKVAIVGSGPAGLAAAADLTRYNVETTVYEALHVLGGVLQYGIPSFRLPRDIIDREIQRLKDIGVKFETNKVVGKTFTIEQLMNGRGFDAVFVAAGAGAPTFLGIPGEFAGRVYSANEFLTRINLMGGDRFPYLDTPVSVGNSVIVIGAGNTAMDCLRVARRVGAATVRCVYRRSEAEAPARIEEIRHAKEEGVDFFFLHSPVEILVTESGDVRAVRLQKMELGEADERGRRKPVPLDEFIELECDTVIYALGTKPNPIIGQATPGLALNKWGNIAADDDTQSTNMPGVFAGGDIVTGGATVILAMSAGRRAAKSIAAWLRLNKTKWPITAQDADDFVAGKLAPAIEEDGVAHCPKCHQPLEGSEEYICCADSELQWRCDDCAKVSEGFAFPYGMCPHCGGKLQPLDRAGVSDEAGLGAIRTAFEIELGGRAFYARAAKETSDPTLQELFLSFAAMEEEHMTTLANRYHVAIPQATEGFHLGTAAIMAGVKGRIGDPTTLFEAAIEFERRAASFFKTRVGETPDGSVERQLYRELAAEEDEHVSVLQTEFARWKEGKRGLLT</sequence>
<evidence type="ECO:0000259" key="2">
    <source>
        <dbReference type="Pfam" id="PF10418"/>
    </source>
</evidence>
<dbReference type="PhylomeDB" id="Q6NBZ7"/>
<dbReference type="Pfam" id="PF07992">
    <property type="entry name" value="Pyr_redox_2"/>
    <property type="match status" value="1"/>
</dbReference>
<dbReference type="InterPro" id="IPR019480">
    <property type="entry name" value="Dihydroorotate_DH_Fe-S-bd"/>
</dbReference>
<dbReference type="EMBL" id="BX572595">
    <property type="protein sequence ID" value="CAE26122.1"/>
    <property type="molecule type" value="Genomic_DNA"/>
</dbReference>
<dbReference type="PANTHER" id="PTHR42783">
    <property type="entry name" value="GLUTAMATE SYNTHASE [NADPH] SMALL CHAIN"/>
    <property type="match status" value="1"/>
</dbReference>
<dbReference type="InterPro" id="IPR009078">
    <property type="entry name" value="Ferritin-like_SF"/>
</dbReference>
<dbReference type="AlphaFoldDB" id="Q6NBZ7"/>
<feature type="domain" description="Dihydroorotate dehydrogenase electron transfer subunit iron-sulphur cluster binding" evidence="2">
    <location>
        <begin position="253"/>
        <end position="290"/>
    </location>
</feature>
<dbReference type="InterPro" id="IPR012347">
    <property type="entry name" value="Ferritin-like"/>
</dbReference>
<dbReference type="CDD" id="cd01045">
    <property type="entry name" value="Ferritin_like_AB"/>
    <property type="match status" value="1"/>
</dbReference>
<dbReference type="SUPFAM" id="SSF51971">
    <property type="entry name" value="Nucleotide-binding domain"/>
    <property type="match status" value="2"/>
</dbReference>
<name>Q6NBZ7_RHOPA</name>
<dbReference type="SUPFAM" id="SSF47240">
    <property type="entry name" value="Ferritin-like"/>
    <property type="match status" value="1"/>
</dbReference>
<dbReference type="NCBIfam" id="NF004862">
    <property type="entry name" value="PRK06222.1"/>
    <property type="match status" value="1"/>
</dbReference>